<dbReference type="GO" id="GO:0030544">
    <property type="term" value="F:Hsp70 protein binding"/>
    <property type="evidence" value="ECO:0007669"/>
    <property type="project" value="InterPro"/>
</dbReference>
<name>A0A914YGZ1_9BILA</name>
<dbReference type="PANTHER" id="PTHR43888">
    <property type="entry name" value="DNAJ-LIKE-2, ISOFORM A-RELATED"/>
    <property type="match status" value="1"/>
</dbReference>
<dbReference type="InterPro" id="IPR044713">
    <property type="entry name" value="DNJA1/2-like"/>
</dbReference>
<feature type="region of interest" description="Disordered" evidence="1">
    <location>
        <begin position="76"/>
        <end position="125"/>
    </location>
</feature>
<protein>
    <submittedName>
        <fullName evidence="3">Chaperone DnaJ C-terminal domain-containing protein</fullName>
    </submittedName>
</protein>
<sequence length="138" mass="16023">MVIKQLDGRKLLLKKKEECGVLHSGLSFKINNEGMPIPNGKKKGSLFIKFELILPSSYFFKDESLYKQLEDALPPKENVEPLGEEVTLQEYDKSRYKNTNNSKHRNAYDSDEEEEDDDEDDVNGMKYEYEFRPGCPVH</sequence>
<feature type="compositionally biased region" description="Acidic residues" evidence="1">
    <location>
        <begin position="109"/>
        <end position="122"/>
    </location>
</feature>
<dbReference type="GO" id="GO:0051082">
    <property type="term" value="F:unfolded protein binding"/>
    <property type="evidence" value="ECO:0007669"/>
    <property type="project" value="InterPro"/>
</dbReference>
<evidence type="ECO:0000256" key="1">
    <source>
        <dbReference type="SAM" id="MobiDB-lite"/>
    </source>
</evidence>
<evidence type="ECO:0000313" key="3">
    <source>
        <dbReference type="WBParaSite" id="PSU_v2.g18596.t1"/>
    </source>
</evidence>
<evidence type="ECO:0000313" key="2">
    <source>
        <dbReference type="Proteomes" id="UP000887577"/>
    </source>
</evidence>
<dbReference type="GO" id="GO:0006457">
    <property type="term" value="P:protein folding"/>
    <property type="evidence" value="ECO:0007669"/>
    <property type="project" value="InterPro"/>
</dbReference>
<dbReference type="WBParaSite" id="PSU_v2.g18596.t1">
    <property type="protein sequence ID" value="PSU_v2.g18596.t1"/>
    <property type="gene ID" value="PSU_v2.g18596"/>
</dbReference>
<keyword evidence="2" id="KW-1185">Reference proteome</keyword>
<dbReference type="InterPro" id="IPR008971">
    <property type="entry name" value="HSP40/DnaJ_pept-bd"/>
</dbReference>
<proteinExistence type="predicted"/>
<accession>A0A914YGZ1</accession>
<dbReference type="Gene3D" id="2.60.260.20">
    <property type="entry name" value="Urease metallochaperone UreE, N-terminal domain"/>
    <property type="match status" value="1"/>
</dbReference>
<reference evidence="3" key="1">
    <citation type="submission" date="2022-11" db="UniProtKB">
        <authorList>
            <consortium name="WormBaseParasite"/>
        </authorList>
    </citation>
    <scope>IDENTIFICATION</scope>
</reference>
<dbReference type="AlphaFoldDB" id="A0A914YGZ1"/>
<organism evidence="2 3">
    <name type="scientific">Panagrolaimus superbus</name>
    <dbReference type="NCBI Taxonomy" id="310955"/>
    <lineage>
        <taxon>Eukaryota</taxon>
        <taxon>Metazoa</taxon>
        <taxon>Ecdysozoa</taxon>
        <taxon>Nematoda</taxon>
        <taxon>Chromadorea</taxon>
        <taxon>Rhabditida</taxon>
        <taxon>Tylenchina</taxon>
        <taxon>Panagrolaimomorpha</taxon>
        <taxon>Panagrolaimoidea</taxon>
        <taxon>Panagrolaimidae</taxon>
        <taxon>Panagrolaimus</taxon>
    </lineage>
</organism>
<dbReference type="SUPFAM" id="SSF49493">
    <property type="entry name" value="HSP40/DnaJ peptide-binding domain"/>
    <property type="match status" value="1"/>
</dbReference>
<dbReference type="Proteomes" id="UP000887577">
    <property type="component" value="Unplaced"/>
</dbReference>